<dbReference type="Pfam" id="PF17820">
    <property type="entry name" value="PDZ_6"/>
    <property type="match status" value="1"/>
</dbReference>
<name>A0ABQ8PTU4_9FUNG</name>
<evidence type="ECO:0000313" key="9">
    <source>
        <dbReference type="EMBL" id="KAJ1995629.1"/>
    </source>
</evidence>
<dbReference type="InterPro" id="IPR041489">
    <property type="entry name" value="PDZ_6"/>
</dbReference>
<organism evidence="9 10">
    <name type="scientific">Coemansia umbellata</name>
    <dbReference type="NCBI Taxonomy" id="1424467"/>
    <lineage>
        <taxon>Eukaryota</taxon>
        <taxon>Fungi</taxon>
        <taxon>Fungi incertae sedis</taxon>
        <taxon>Zoopagomycota</taxon>
        <taxon>Kickxellomycotina</taxon>
        <taxon>Kickxellomycetes</taxon>
        <taxon>Kickxellales</taxon>
        <taxon>Kickxellaceae</taxon>
        <taxon>Coemansia</taxon>
    </lineage>
</organism>
<evidence type="ECO:0000256" key="3">
    <source>
        <dbReference type="ARBA" id="ARBA00010541"/>
    </source>
</evidence>
<comment type="function">
    <text evidence="1">Nuclear serine protease which mediates apoptosis.</text>
</comment>
<evidence type="ECO:0000256" key="5">
    <source>
        <dbReference type="ARBA" id="ARBA00021524"/>
    </source>
</evidence>
<evidence type="ECO:0000259" key="8">
    <source>
        <dbReference type="PROSITE" id="PS50106"/>
    </source>
</evidence>
<dbReference type="Proteomes" id="UP001151295">
    <property type="component" value="Unassembled WGS sequence"/>
</dbReference>
<keyword evidence="6" id="KW-0539">Nucleus</keyword>
<evidence type="ECO:0000256" key="7">
    <source>
        <dbReference type="SAM" id="MobiDB-lite"/>
    </source>
</evidence>
<dbReference type="Gene3D" id="2.30.42.10">
    <property type="match status" value="3"/>
</dbReference>
<dbReference type="PRINTS" id="PR00834">
    <property type="entry name" value="PROTEASES2C"/>
</dbReference>
<dbReference type="Pfam" id="PF12812">
    <property type="entry name" value="PDZ_1"/>
    <property type="match status" value="1"/>
</dbReference>
<keyword evidence="10" id="KW-1185">Reference proteome</keyword>
<dbReference type="PANTHER" id="PTHR46366:SF1">
    <property type="entry name" value="PDZ DOMAIN-CONTAINING PROTEIN C1685.05"/>
    <property type="match status" value="1"/>
</dbReference>
<evidence type="ECO:0000313" key="10">
    <source>
        <dbReference type="Proteomes" id="UP001151295"/>
    </source>
</evidence>
<dbReference type="Pfam" id="PF13365">
    <property type="entry name" value="Trypsin_2"/>
    <property type="match status" value="1"/>
</dbReference>
<gene>
    <name evidence="9" type="ORF">EDC05_000867</name>
</gene>
<dbReference type="InterPro" id="IPR009003">
    <property type="entry name" value="Peptidase_S1_PA"/>
</dbReference>
<dbReference type="InterPro" id="IPR001478">
    <property type="entry name" value="PDZ"/>
</dbReference>
<dbReference type="InterPro" id="IPR036034">
    <property type="entry name" value="PDZ_sf"/>
</dbReference>
<protein>
    <recommendedName>
        <fullName evidence="4">Pro-apoptotic serine protease NMA111</fullName>
    </recommendedName>
    <alternativeName>
        <fullName evidence="5">Pro-apoptotic serine protease nma111</fullName>
    </alternativeName>
</protein>
<feature type="compositionally biased region" description="Low complexity" evidence="7">
    <location>
        <begin position="1"/>
        <end position="15"/>
    </location>
</feature>
<evidence type="ECO:0000256" key="2">
    <source>
        <dbReference type="ARBA" id="ARBA00004123"/>
    </source>
</evidence>
<feature type="region of interest" description="Disordered" evidence="7">
    <location>
        <begin position="1"/>
        <end position="118"/>
    </location>
</feature>
<comment type="subcellular location">
    <subcellularLocation>
        <location evidence="2">Nucleus</location>
    </subcellularLocation>
</comment>
<comment type="similarity">
    <text evidence="3">Belongs to the peptidase S1C family.</text>
</comment>
<proteinExistence type="inferred from homology"/>
<dbReference type="Gene3D" id="2.40.10.120">
    <property type="match status" value="1"/>
</dbReference>
<dbReference type="PANTHER" id="PTHR46366">
    <property type="entry name" value="PRO-APOPTOTIC SERINE PROTEASE NMA111"/>
    <property type="match status" value="1"/>
</dbReference>
<evidence type="ECO:0000256" key="1">
    <source>
        <dbReference type="ARBA" id="ARBA00002558"/>
    </source>
</evidence>
<feature type="domain" description="PDZ" evidence="8">
    <location>
        <begin position="409"/>
        <end position="482"/>
    </location>
</feature>
<feature type="compositionally biased region" description="Polar residues" evidence="7">
    <location>
        <begin position="47"/>
        <end position="72"/>
    </location>
</feature>
<dbReference type="EMBL" id="JANBQD010000005">
    <property type="protein sequence ID" value="KAJ1995629.1"/>
    <property type="molecule type" value="Genomic_DNA"/>
</dbReference>
<dbReference type="InterPro" id="IPR025926">
    <property type="entry name" value="PDZ-like_dom"/>
</dbReference>
<dbReference type="SMART" id="SM00228">
    <property type="entry name" value="PDZ"/>
    <property type="match status" value="3"/>
</dbReference>
<dbReference type="InterPro" id="IPR001940">
    <property type="entry name" value="Peptidase_S1C"/>
</dbReference>
<dbReference type="SUPFAM" id="SSF50156">
    <property type="entry name" value="PDZ domain-like"/>
    <property type="match status" value="3"/>
</dbReference>
<evidence type="ECO:0000256" key="4">
    <source>
        <dbReference type="ARBA" id="ARBA00020338"/>
    </source>
</evidence>
<reference evidence="9" key="1">
    <citation type="submission" date="2022-07" db="EMBL/GenBank/DDBJ databases">
        <title>Phylogenomic reconstructions and comparative analyses of Kickxellomycotina fungi.</title>
        <authorList>
            <person name="Reynolds N.K."/>
            <person name="Stajich J.E."/>
            <person name="Barry K."/>
            <person name="Grigoriev I.V."/>
            <person name="Crous P."/>
            <person name="Smith M.E."/>
        </authorList>
    </citation>
    <scope>NUCLEOTIDE SEQUENCE</scope>
    <source>
        <strain evidence="9">BCRC 34882</strain>
    </source>
</reference>
<dbReference type="CDD" id="cd06719">
    <property type="entry name" value="PDZ2-4_Nma111p-like"/>
    <property type="match status" value="1"/>
</dbReference>
<evidence type="ECO:0000256" key="6">
    <source>
        <dbReference type="ARBA" id="ARBA00023242"/>
    </source>
</evidence>
<comment type="caution">
    <text evidence="9">The sequence shown here is derived from an EMBL/GenBank/DDBJ whole genome shotgun (WGS) entry which is preliminary data.</text>
</comment>
<dbReference type="PROSITE" id="PS50106">
    <property type="entry name" value="PDZ"/>
    <property type="match status" value="1"/>
</dbReference>
<dbReference type="SUPFAM" id="SSF50494">
    <property type="entry name" value="Trypsin-like serine proteases"/>
    <property type="match status" value="2"/>
</dbReference>
<sequence length="1137" mass="124939">MPQTSNSNSNSNSNSRRSRSRSDGSSNVATHSPDGMQAAQEKGEQQMLPSHSDNSGTDHQPLQQRRGSSGSSPAGVCGSAFRRRSNTDSRVPPHLAGRPSVGSNGTKRPSIPEISAYGDVQLGRRRSATYAELGAPVRRRSLAYSDLMAVFYPPNTMSQPTVTEAPFECREWEGVDDKQLEHMAISEPGAVGWEPTLEKAIRSIVSIKAQCVRSFDTETSGTYTATGFVVDADAGLILSNRHVVNPAPIVAQAIFVNYEEVELQPVYRDPIHDFGLFRYAPTSLKFMKPESIRLAPHKAKVGMEIRVVGNDAGEKLSILAGTLARLDRPAPDYGRGEYNDFNTFYLQAASGTSGGSSGSPVLDIYGDAVALNAGGSTKAASSFYLPLSRIVRALELVRRGEHVPRGSIQTEFEHLPYDELRRLGLDMAIETKMRETFPESQGMLTVRTTLPKGPADGSLRAGDIVISVNGKPVIDFVTLEDITDGAVGKELHIGVWRGIKAYDTRIKVQDMHAITPSRFIEIGGGVVNEVSYQIARSYDIPLGGIYVASSGHMLGSASIWRGSVIQSVGNVETRDLDSFALAISKLRDCSRVPVKFFALDQPHKQKMMIMSVATHWHALRLAVRDCGTGFWLYESLKEPMPSSEPLKAQVASGWHLPQSLSPGNIVWPSVVLIDFHIPYLVDGMKSTHFLGPGFIIDKSRGYVVCDRDTVPITVGDVHITIAGSIVLVGKVEFLHPVYNFAIVKYDPLQIGSTPVEDIKFHPEYLSGEKKLEQGDLVHVVAVSGDQNAVLRRTRVSTRAMVSTKECLPPRFRCLNVEGIKLNDQPSCQGGVLCDENGLVTGLWTSVSSQDNNHKDITTMTGFDASILRETVESLRKNDCYPDIRSLDIELWTIRMASARTLGLGPERIQQIASQDGDITRLLYVLGTLTGETPASKLLRTGDIILEKNGKFVRDVDQIGVIHGAESVELVVLRDGEEVKLNVPTTKLDAMETKSVVHWSGALVQEPYRAVQEQIRKLPSLIYVSCTLYGSPANCYGLRPGMWITEVENKPVKTIDEFLATLRQLRDSWNQQTADGGSAEDGGPFQNLKNARYVRLTVVNKNEVTRMLSLRLDNHYWPPWELVCDPNTTSGWDAIHYL</sequence>
<accession>A0ABQ8PTU4</accession>